<dbReference type="Pfam" id="PF12571">
    <property type="entry name" value="Phage_tail_fib"/>
    <property type="match status" value="1"/>
</dbReference>
<feature type="domain" description="Glycine-rich" evidence="5">
    <location>
        <begin position="311"/>
        <end position="483"/>
    </location>
</feature>
<feature type="region of interest" description="Disordered" evidence="3">
    <location>
        <begin position="396"/>
        <end position="435"/>
    </location>
</feature>
<dbReference type="GO" id="GO:0098024">
    <property type="term" value="C:virus tail, fiber"/>
    <property type="evidence" value="ECO:0007669"/>
    <property type="project" value="UniProtKB-KW"/>
</dbReference>
<sequence length="484" mass="47784">MTPADQIYSLPTNTGAAKLSYALANNLTVDISHMAIGDGNGAVVNPTAAATKLTREVHRAQLNQLYQHPQNPNWLVAELVIPAEVGGWTIREIGLYDADGDLIFIGNHAEQYKPVQTQGSDETKTIRMVILVSSLATVTLRTDPTTVMATIKFVNDSVAAHAAAPDPHAQYAPRGKVTALSVSTALTKAAHEGLLLLDAAAGARTFTLPASNAALGVVEFVLRRTDTTANALVLAAAGTDKIMLDTTAEAAGQATTELLFAGDFLRLRSDGAGKWWCVGQAQLPGSIASGLTVYKTAGSHTYAVPAVLRSGRRRPMVQVVGGGGAGGKTSTAAVAPSGGAGGMASGLVDLAGVASVAVTVGAGGAAVTIAANGGNGAASSFGAYLSATGGTGNLTSNSGGAGGQGTGGTLNVNGGAGSPSTNSSTERGGSGGDSALAPGGVCSLGTFDAAQHSGQWPGGGGGGVSSAASQSGPGALGAVLITWG</sequence>
<dbReference type="GO" id="GO:0019062">
    <property type="term" value="P:virion attachment to host cell"/>
    <property type="evidence" value="ECO:0007669"/>
    <property type="project" value="UniProtKB-KW"/>
</dbReference>
<gene>
    <name evidence="6" type="ORF">3S19_1</name>
</gene>
<protein>
    <recommendedName>
        <fullName evidence="7">Phage tail-collar fibre protein</fullName>
    </recommendedName>
</protein>
<keyword evidence="1" id="KW-1230">Viral tail fiber protein</keyword>
<proteinExistence type="predicted"/>
<evidence type="ECO:0000256" key="2">
    <source>
        <dbReference type="ARBA" id="ARBA00022804"/>
    </source>
</evidence>
<keyword evidence="1" id="KW-0946">Virion</keyword>
<feature type="compositionally biased region" description="Gly residues" evidence="3">
    <location>
        <begin position="399"/>
        <end position="408"/>
    </location>
</feature>
<evidence type="ECO:0000313" key="6">
    <source>
        <dbReference type="EMBL" id="ASN72743.1"/>
    </source>
</evidence>
<dbReference type="InterPro" id="IPR051934">
    <property type="entry name" value="Phage_Tail_Fiber_Structural"/>
</dbReference>
<reference evidence="6" key="1">
    <citation type="submission" date="2017-06" db="EMBL/GenBank/DDBJ databases">
        <title>Novel phages from South African skin metaviromes.</title>
        <authorList>
            <person name="van Zyl L.J."/>
            <person name="Abrahams Y."/>
            <person name="Stander E.A."/>
            <person name="Kirby B.M."/>
            <person name="Clavaud C."/>
            <person name="Farcet C."/>
            <person name="Breton L."/>
            <person name="Trindade M.I."/>
        </authorList>
    </citation>
    <scope>NUCLEOTIDE SEQUENCE</scope>
</reference>
<dbReference type="InterPro" id="IPR022225">
    <property type="entry name" value="Phage_tail_fibre_N"/>
</dbReference>
<evidence type="ECO:0000259" key="4">
    <source>
        <dbReference type="Pfam" id="PF12571"/>
    </source>
</evidence>
<accession>A0A2H4JEU4</accession>
<keyword evidence="2" id="KW-1161">Viral attachment to host cell</keyword>
<evidence type="ECO:0000256" key="1">
    <source>
        <dbReference type="ARBA" id="ARBA00022672"/>
    </source>
</evidence>
<keyword evidence="1" id="KW-1227">Viral tail protein</keyword>
<feature type="region of interest" description="Disordered" evidence="3">
    <location>
        <begin position="452"/>
        <end position="472"/>
    </location>
</feature>
<feature type="domain" description="Phage tail fibre protein N-terminal" evidence="4">
    <location>
        <begin position="5"/>
        <end position="151"/>
    </location>
</feature>
<evidence type="ECO:0000259" key="5">
    <source>
        <dbReference type="Pfam" id="PF21722"/>
    </source>
</evidence>
<evidence type="ECO:0008006" key="7">
    <source>
        <dbReference type="Google" id="ProtNLM"/>
    </source>
</evidence>
<dbReference type="PANTHER" id="PTHR35191:SF1">
    <property type="entry name" value="PROPHAGE SIDE TAIL FIBER PROTEIN HOMOLOG STFQ-RELATED"/>
    <property type="match status" value="1"/>
</dbReference>
<name>A0A2H4JEU4_9CAUD</name>
<keyword evidence="2" id="KW-1160">Virus entry into host cell</keyword>
<dbReference type="InterPro" id="IPR049304">
    <property type="entry name" value="Gly_rich_dom"/>
</dbReference>
<organism evidence="6">
    <name type="scientific">uncultured Caudovirales phage</name>
    <dbReference type="NCBI Taxonomy" id="2100421"/>
    <lineage>
        <taxon>Viruses</taxon>
        <taxon>Duplodnaviria</taxon>
        <taxon>Heunggongvirae</taxon>
        <taxon>Uroviricota</taxon>
        <taxon>Caudoviricetes</taxon>
        <taxon>Peduoviridae</taxon>
        <taxon>Maltschvirus</taxon>
        <taxon>Maltschvirus maltsch</taxon>
    </lineage>
</organism>
<dbReference type="PANTHER" id="PTHR35191">
    <property type="entry name" value="PROPHAGE SIDE TAIL FIBER PROTEIN HOMOLOG STFQ-RELATED"/>
    <property type="match status" value="1"/>
</dbReference>
<keyword evidence="2" id="KW-0945">Host-virus interaction</keyword>
<dbReference type="EMBL" id="MF417971">
    <property type="protein sequence ID" value="ASN72743.1"/>
    <property type="molecule type" value="Genomic_DNA"/>
</dbReference>
<dbReference type="Pfam" id="PF21722">
    <property type="entry name" value="Gly_rich_2"/>
    <property type="match status" value="1"/>
</dbReference>
<evidence type="ECO:0000256" key="3">
    <source>
        <dbReference type="SAM" id="MobiDB-lite"/>
    </source>
</evidence>